<dbReference type="RefSeq" id="WP_355713193.1">
    <property type="nucleotide sequence ID" value="NZ_JBEXNP010000002.1"/>
</dbReference>
<evidence type="ECO:0000256" key="1">
    <source>
        <dbReference type="ARBA" id="ARBA00022729"/>
    </source>
</evidence>
<dbReference type="Gene3D" id="1.10.357.10">
    <property type="entry name" value="Tetracycline Repressor, domain 2"/>
    <property type="match status" value="1"/>
</dbReference>
<dbReference type="InterPro" id="IPR036271">
    <property type="entry name" value="Tet_transcr_reg_TetR-rel_C_sf"/>
</dbReference>
<evidence type="ECO:0000256" key="2">
    <source>
        <dbReference type="SAM" id="MobiDB-lite"/>
    </source>
</evidence>
<protein>
    <submittedName>
        <fullName evidence="4">DUF4352 domain-containing protein</fullName>
    </submittedName>
</protein>
<comment type="caution">
    <text evidence="4">The sequence shown here is derived from an EMBL/GenBank/DDBJ whole genome shotgun (WGS) entry which is preliminary data.</text>
</comment>
<proteinExistence type="predicted"/>
<feature type="region of interest" description="Disordered" evidence="2">
    <location>
        <begin position="172"/>
        <end position="207"/>
    </location>
</feature>
<dbReference type="EMBL" id="JBIAPK010000004">
    <property type="protein sequence ID" value="MFF3340363.1"/>
    <property type="molecule type" value="Genomic_DNA"/>
</dbReference>
<name>A0ABW6RFP6_9ACTN</name>
<feature type="domain" description="DUF4352" evidence="3">
    <location>
        <begin position="231"/>
        <end position="338"/>
    </location>
</feature>
<evidence type="ECO:0000259" key="3">
    <source>
        <dbReference type="Pfam" id="PF11611"/>
    </source>
</evidence>
<dbReference type="Gene3D" id="2.60.40.1240">
    <property type="match status" value="1"/>
</dbReference>
<evidence type="ECO:0000313" key="5">
    <source>
        <dbReference type="Proteomes" id="UP001601976"/>
    </source>
</evidence>
<dbReference type="InterPro" id="IPR029050">
    <property type="entry name" value="Immunoprotect_excell_Ig-like"/>
</dbReference>
<accession>A0ABW6RFP6</accession>
<dbReference type="Pfam" id="PF11611">
    <property type="entry name" value="DUF4352"/>
    <property type="match status" value="1"/>
</dbReference>
<gene>
    <name evidence="4" type="ORF">ACFYWW_16740</name>
</gene>
<dbReference type="InterPro" id="IPR029051">
    <property type="entry name" value="DUF4352"/>
</dbReference>
<dbReference type="Proteomes" id="UP001601976">
    <property type="component" value="Unassembled WGS sequence"/>
</dbReference>
<organism evidence="4 5">
    <name type="scientific">Streptomyces flavidovirens</name>
    <dbReference type="NCBI Taxonomy" id="67298"/>
    <lineage>
        <taxon>Bacteria</taxon>
        <taxon>Bacillati</taxon>
        <taxon>Actinomycetota</taxon>
        <taxon>Actinomycetes</taxon>
        <taxon>Kitasatosporales</taxon>
        <taxon>Streptomycetaceae</taxon>
        <taxon>Streptomyces</taxon>
    </lineage>
</organism>
<keyword evidence="1" id="KW-0732">Signal</keyword>
<dbReference type="SUPFAM" id="SSF48498">
    <property type="entry name" value="Tetracyclin repressor-like, C-terminal domain"/>
    <property type="match status" value="1"/>
</dbReference>
<evidence type="ECO:0000313" key="4">
    <source>
        <dbReference type="EMBL" id="MFF3340363.1"/>
    </source>
</evidence>
<reference evidence="4 5" key="1">
    <citation type="submission" date="2024-10" db="EMBL/GenBank/DDBJ databases">
        <title>The Natural Products Discovery Center: Release of the First 8490 Sequenced Strains for Exploring Actinobacteria Biosynthetic Diversity.</title>
        <authorList>
            <person name="Kalkreuter E."/>
            <person name="Kautsar S.A."/>
            <person name="Yang D."/>
            <person name="Bader C.D."/>
            <person name="Teijaro C.N."/>
            <person name="Fluegel L."/>
            <person name="Davis C.M."/>
            <person name="Simpson J.R."/>
            <person name="Lauterbach L."/>
            <person name="Steele A.D."/>
            <person name="Gui C."/>
            <person name="Meng S."/>
            <person name="Li G."/>
            <person name="Viehrig K."/>
            <person name="Ye F."/>
            <person name="Su P."/>
            <person name="Kiefer A.F."/>
            <person name="Nichols A."/>
            <person name="Cepeda A.J."/>
            <person name="Yan W."/>
            <person name="Fan B."/>
            <person name="Jiang Y."/>
            <person name="Adhikari A."/>
            <person name="Zheng C.-J."/>
            <person name="Schuster L."/>
            <person name="Cowan T.M."/>
            <person name="Smanski M.J."/>
            <person name="Chevrette M.G."/>
            <person name="De Carvalho L.P.S."/>
            <person name="Shen B."/>
        </authorList>
    </citation>
    <scope>NUCLEOTIDE SEQUENCE [LARGE SCALE GENOMIC DNA]</scope>
    <source>
        <strain evidence="4 5">NPDC003029</strain>
    </source>
</reference>
<keyword evidence="5" id="KW-1185">Reference proteome</keyword>
<sequence>MYEAVFTQTETAPVPNTGSLAGDPALVHALLQEFTAPAAAAALPDLQTHIRSRFLAPAKAGLVELFERAVQRGDLGGDTGGRLVEAVAAPAAVDFAPAGGGIGGRRRGLKRHWHNLRRRALGERCTRARARVSRRMMEAVVRPRYGGPDMTRKLHAAVAVAVLLSGAGLTACGDDQPETPRQTTTGIEGVSPEAPAEQSPTAGAETPTVEVGETVEFFSQFAGEAGTTLKVKVNKIEYRTKSVEPGEGYTATSTPERGVFALVSLTVTNKGQSPGTFNGANFVWVSKDQERVEDVSIAGVAGVDDAEAVSTTFQPGQHATGTEVFDLPAKGGQLDYEIGSGAAPLLRIKLPAA</sequence>